<feature type="region of interest" description="Disordered" evidence="9">
    <location>
        <begin position="401"/>
        <end position="496"/>
    </location>
</feature>
<evidence type="ECO:0000256" key="1">
    <source>
        <dbReference type="ARBA" id="ARBA00004141"/>
    </source>
</evidence>
<keyword evidence="6 8" id="KW-0675">Receptor</keyword>
<evidence type="ECO:0000313" key="12">
    <source>
        <dbReference type="Proteomes" id="UP000515163"/>
    </source>
</evidence>
<feature type="transmembrane region" description="Helical" evidence="10">
    <location>
        <begin position="27"/>
        <end position="53"/>
    </location>
</feature>
<dbReference type="PROSITE" id="PS50262">
    <property type="entry name" value="G_PROTEIN_RECEP_F1_2"/>
    <property type="match status" value="1"/>
</dbReference>
<dbReference type="PROSITE" id="PS00237">
    <property type="entry name" value="G_PROTEIN_RECEP_F1_1"/>
    <property type="match status" value="1"/>
</dbReference>
<feature type="transmembrane region" description="Helical" evidence="10">
    <location>
        <begin position="65"/>
        <end position="88"/>
    </location>
</feature>
<evidence type="ECO:0000313" key="14">
    <source>
        <dbReference type="RefSeq" id="XP_031559390.1"/>
    </source>
</evidence>
<proteinExistence type="inferred from homology"/>
<keyword evidence="4 8" id="KW-0297">G-protein coupled receptor</keyword>
<feature type="domain" description="G-protein coupled receptors family 1 profile" evidence="11">
    <location>
        <begin position="45"/>
        <end position="303"/>
    </location>
</feature>
<evidence type="ECO:0000256" key="2">
    <source>
        <dbReference type="ARBA" id="ARBA00022692"/>
    </source>
</evidence>
<accession>A0A6P8HVJ8</accession>
<dbReference type="RefSeq" id="XP_031559393.1">
    <property type="nucleotide sequence ID" value="XM_031703533.1"/>
</dbReference>
<dbReference type="RefSeq" id="XP_031559396.1">
    <property type="nucleotide sequence ID" value="XM_031703536.1"/>
</dbReference>
<evidence type="ECO:0000313" key="15">
    <source>
        <dbReference type="RefSeq" id="XP_031559391.1"/>
    </source>
</evidence>
<evidence type="ECO:0000259" key="11">
    <source>
        <dbReference type="PROSITE" id="PS50262"/>
    </source>
</evidence>
<reference evidence="13 14" key="1">
    <citation type="submission" date="2025-04" db="UniProtKB">
        <authorList>
            <consortium name="RefSeq"/>
        </authorList>
    </citation>
    <scope>IDENTIFICATION</scope>
    <source>
        <tissue evidence="13 14">Tentacle</tissue>
    </source>
</reference>
<evidence type="ECO:0000256" key="8">
    <source>
        <dbReference type="RuleBase" id="RU000688"/>
    </source>
</evidence>
<evidence type="ECO:0000256" key="7">
    <source>
        <dbReference type="ARBA" id="ARBA00023224"/>
    </source>
</evidence>
<dbReference type="SUPFAM" id="SSF81321">
    <property type="entry name" value="Family A G protein-coupled receptor-like"/>
    <property type="match status" value="1"/>
</dbReference>
<dbReference type="RefSeq" id="XP_031559391.1">
    <property type="nucleotide sequence ID" value="XM_031703531.1"/>
</dbReference>
<evidence type="ECO:0000313" key="16">
    <source>
        <dbReference type="RefSeq" id="XP_031559392.1"/>
    </source>
</evidence>
<keyword evidence="12" id="KW-1185">Reference proteome</keyword>
<feature type="compositionally biased region" description="Polar residues" evidence="9">
    <location>
        <begin position="454"/>
        <end position="470"/>
    </location>
</feature>
<keyword evidence="5 10" id="KW-0472">Membrane</keyword>
<dbReference type="PANTHER" id="PTHR45695">
    <property type="entry name" value="LEUCOKININ RECEPTOR-RELATED"/>
    <property type="match status" value="1"/>
</dbReference>
<name>A0A6P8HVJ8_ACTTE</name>
<feature type="transmembrane region" description="Helical" evidence="10">
    <location>
        <begin position="283"/>
        <end position="306"/>
    </location>
</feature>
<comment type="subcellular location">
    <subcellularLocation>
        <location evidence="1">Membrane</location>
        <topology evidence="1">Multi-pass membrane protein</topology>
    </subcellularLocation>
</comment>
<dbReference type="Proteomes" id="UP000515163">
    <property type="component" value="Unplaced"/>
</dbReference>
<dbReference type="KEGG" id="aten:116295648"/>
<organism evidence="12 18">
    <name type="scientific">Actinia tenebrosa</name>
    <name type="common">Australian red waratah sea anemone</name>
    <dbReference type="NCBI Taxonomy" id="6105"/>
    <lineage>
        <taxon>Eukaryota</taxon>
        <taxon>Metazoa</taxon>
        <taxon>Cnidaria</taxon>
        <taxon>Anthozoa</taxon>
        <taxon>Hexacorallia</taxon>
        <taxon>Actiniaria</taxon>
        <taxon>Actiniidae</taxon>
        <taxon>Actinia</taxon>
    </lineage>
</organism>
<dbReference type="RefSeq" id="XP_031559392.1">
    <property type="nucleotide sequence ID" value="XM_031703532.1"/>
</dbReference>
<dbReference type="Pfam" id="PF00001">
    <property type="entry name" value="7tm_1"/>
    <property type="match status" value="1"/>
</dbReference>
<evidence type="ECO:0000256" key="4">
    <source>
        <dbReference type="ARBA" id="ARBA00023040"/>
    </source>
</evidence>
<keyword evidence="7 8" id="KW-0807">Transducer</keyword>
<dbReference type="GO" id="GO:0004930">
    <property type="term" value="F:G protein-coupled receptor activity"/>
    <property type="evidence" value="ECO:0007669"/>
    <property type="project" value="UniProtKB-KW"/>
</dbReference>
<dbReference type="RefSeq" id="XP_031559390.1">
    <property type="nucleotide sequence ID" value="XM_031703530.1"/>
</dbReference>
<keyword evidence="2 8" id="KW-0812">Transmembrane</keyword>
<dbReference type="AlphaFoldDB" id="A0A6P8HVJ8"/>
<evidence type="ECO:0000256" key="9">
    <source>
        <dbReference type="SAM" id="MobiDB-lite"/>
    </source>
</evidence>
<feature type="transmembrane region" description="Helical" evidence="10">
    <location>
        <begin position="108"/>
        <end position="126"/>
    </location>
</feature>
<feature type="transmembrane region" description="Helical" evidence="10">
    <location>
        <begin position="197"/>
        <end position="217"/>
    </location>
</feature>
<dbReference type="InterPro" id="IPR017452">
    <property type="entry name" value="GPCR_Rhodpsn_7TM"/>
</dbReference>
<dbReference type="OrthoDB" id="5975505at2759"/>
<dbReference type="InterPro" id="IPR000276">
    <property type="entry name" value="GPCR_Rhodpsn"/>
</dbReference>
<evidence type="ECO:0000256" key="3">
    <source>
        <dbReference type="ARBA" id="ARBA00022989"/>
    </source>
</evidence>
<gene>
    <name evidence="13 14 15 16 17 18" type="primary">LOC116295648</name>
</gene>
<protein>
    <submittedName>
        <fullName evidence="13 14">Dopamine receptor 2-like</fullName>
    </submittedName>
</protein>
<evidence type="ECO:0000256" key="10">
    <source>
        <dbReference type="SAM" id="Phobius"/>
    </source>
</evidence>
<dbReference type="PRINTS" id="PR00237">
    <property type="entry name" value="GPCRRHODOPSN"/>
</dbReference>
<dbReference type="GeneID" id="116295648"/>
<evidence type="ECO:0000313" key="13">
    <source>
        <dbReference type="RefSeq" id="XP_031559389.1"/>
    </source>
</evidence>
<feature type="transmembrane region" description="Helical" evidence="10">
    <location>
        <begin position="147"/>
        <end position="165"/>
    </location>
</feature>
<keyword evidence="3 10" id="KW-1133">Transmembrane helix</keyword>
<comment type="similarity">
    <text evidence="8">Belongs to the G-protein coupled receptor 1 family.</text>
</comment>
<sequence>MANLTDSNSTWINNSTKSDSPGNSVGLAIALSLANIISITVGSWGNLLVVIVVVCNRGLHSSTNFFIASLACADLLITAICMPVFYVYNVLTWPVWHFGSAVCKISSYLVHTSVMASALSLLAISYDRFVSICFPMKTIMTIKRAKLLVAAIWFVSPILLFASLLHHDVVPMKYKGQDAFMCVETWDTKQELHRYQMYRISCYFLFLLQISVLYLVIGCRLYKREPPGAQTMQGKAKLNNEKKKIIKMLFSVVLLFALSWLLYIINKLLNIFPPSKNYEAPDVFVFVGNFLGLLNSVINPIVYAALNRNFRTAFKHAIRCNCKYEAEERRRTQSVVSLRNTQQTRDRKCSESYVSRRASESTSFEFRKNSVINGFDLVTDVQDDRQPRCLTIDNSEVNIANERNRKPSVPEKQNYTAKRKVSFGPEIMDLPDAASSDHNDENDDITNRRHSRSRGNSITSYRLHSTSTNGLDPIEESFHQNEDESKDNKGFEYSET</sequence>
<dbReference type="SMART" id="SM01381">
    <property type="entry name" value="7TM_GPCR_Srsx"/>
    <property type="match status" value="1"/>
</dbReference>
<feature type="transmembrane region" description="Helical" evidence="10">
    <location>
        <begin position="245"/>
        <end position="263"/>
    </location>
</feature>
<dbReference type="Gene3D" id="1.20.1070.10">
    <property type="entry name" value="Rhodopsin 7-helix transmembrane proteins"/>
    <property type="match status" value="1"/>
</dbReference>
<feature type="compositionally biased region" description="Basic and acidic residues" evidence="9">
    <location>
        <begin position="476"/>
        <end position="496"/>
    </location>
</feature>
<evidence type="ECO:0000256" key="5">
    <source>
        <dbReference type="ARBA" id="ARBA00023136"/>
    </source>
</evidence>
<evidence type="ECO:0000256" key="6">
    <source>
        <dbReference type="ARBA" id="ARBA00023170"/>
    </source>
</evidence>
<evidence type="ECO:0000313" key="17">
    <source>
        <dbReference type="RefSeq" id="XP_031559393.1"/>
    </source>
</evidence>
<dbReference type="PANTHER" id="PTHR45695:SF9">
    <property type="entry name" value="LEUCOKININ RECEPTOR"/>
    <property type="match status" value="1"/>
</dbReference>
<dbReference type="RefSeq" id="XP_031559389.1">
    <property type="nucleotide sequence ID" value="XM_031703529.1"/>
</dbReference>
<evidence type="ECO:0000313" key="18">
    <source>
        <dbReference type="RefSeq" id="XP_031559396.1"/>
    </source>
</evidence>
<dbReference type="GO" id="GO:0005886">
    <property type="term" value="C:plasma membrane"/>
    <property type="evidence" value="ECO:0007669"/>
    <property type="project" value="TreeGrafter"/>
</dbReference>